<dbReference type="Gene3D" id="3.40.50.1820">
    <property type="entry name" value="alpha/beta hydrolase"/>
    <property type="match status" value="1"/>
</dbReference>
<dbReference type="SUPFAM" id="SSF53474">
    <property type="entry name" value="alpha/beta-Hydrolases"/>
    <property type="match status" value="1"/>
</dbReference>
<dbReference type="PANTHER" id="PTHR43433:SF5">
    <property type="entry name" value="AB HYDROLASE-1 DOMAIN-CONTAINING PROTEIN"/>
    <property type="match status" value="1"/>
</dbReference>
<name>E1JYY8_SOLFR</name>
<keyword evidence="3" id="KW-1185">Reference proteome</keyword>
<gene>
    <name evidence="2" type="ORF">DesfrDRAFT_2837</name>
</gene>
<evidence type="ECO:0000259" key="1">
    <source>
        <dbReference type="Pfam" id="PF12697"/>
    </source>
</evidence>
<organism evidence="2 3">
    <name type="scientific">Solidesulfovibrio fructosivorans JJ]</name>
    <dbReference type="NCBI Taxonomy" id="596151"/>
    <lineage>
        <taxon>Bacteria</taxon>
        <taxon>Pseudomonadati</taxon>
        <taxon>Thermodesulfobacteriota</taxon>
        <taxon>Desulfovibrionia</taxon>
        <taxon>Desulfovibrionales</taxon>
        <taxon>Desulfovibrionaceae</taxon>
        <taxon>Solidesulfovibrio</taxon>
    </lineage>
</organism>
<dbReference type="PRINTS" id="PR00111">
    <property type="entry name" value="ABHYDROLASE"/>
</dbReference>
<feature type="domain" description="AB hydrolase-1" evidence="1">
    <location>
        <begin position="66"/>
        <end position="289"/>
    </location>
</feature>
<reference evidence="2 3" key="1">
    <citation type="submission" date="2010-08" db="EMBL/GenBank/DDBJ databases">
        <title>The draft genome of Desulfovibrio fructosovorans JJ.</title>
        <authorList>
            <consortium name="US DOE Joint Genome Institute (JGI-PGF)"/>
            <person name="Lucas S."/>
            <person name="Copeland A."/>
            <person name="Lapidus A."/>
            <person name="Cheng J.-F."/>
            <person name="Bruce D."/>
            <person name="Goodwin L."/>
            <person name="Pitluck S."/>
            <person name="Land M.L."/>
            <person name="Hauser L."/>
            <person name="Chang Y.-J."/>
            <person name="Jeffries C."/>
            <person name="Wall J.D."/>
            <person name="Stahl D.A."/>
            <person name="Arkin A.P."/>
            <person name="Dehal P."/>
            <person name="Stolyar S.M."/>
            <person name="Hazen T.C."/>
            <person name="Woyke T.J."/>
        </authorList>
    </citation>
    <scope>NUCLEOTIDE SEQUENCE [LARGE SCALE GENOMIC DNA]</scope>
    <source>
        <strain evidence="2 3">JJ</strain>
    </source>
</reference>
<comment type="caution">
    <text evidence="2">The sequence shown here is derived from an EMBL/GenBank/DDBJ whole genome shotgun (WGS) entry which is preliminary data.</text>
</comment>
<sequence precursor="true">MSHIRSRSGRHAALLLALVGVLLLCAASPLAAKSRPDFTVANLPTRLARVGDGVIAYKTIGSGPPLLLLTGYACSMDSWDGTLVGDLAAGRRLILCDYPGVGRSTALAAPLTLRGLADVAAGLLTALAIPKADVLGWSMGAVAALELALAHPGRVGKVACLGAAFSPETVVKSVARLSAMTPEAFRDSLFPQSWRDAHPEAFSRLPRQTTPIPAATLAGERQALASWPGFAGRLRSLETPVLLVVGDEDWVTPPGESAALARQLPRGRLVRMKNAGHWLQYQDPAELARLIGWFLKGRPAAP</sequence>
<evidence type="ECO:0000313" key="3">
    <source>
        <dbReference type="Proteomes" id="UP000006250"/>
    </source>
</evidence>
<dbReference type="InterPro" id="IPR000073">
    <property type="entry name" value="AB_hydrolase_1"/>
</dbReference>
<dbReference type="InterPro" id="IPR029058">
    <property type="entry name" value="AB_hydrolase_fold"/>
</dbReference>
<dbReference type="InterPro" id="IPR050471">
    <property type="entry name" value="AB_hydrolase"/>
</dbReference>
<dbReference type="PANTHER" id="PTHR43433">
    <property type="entry name" value="HYDROLASE, ALPHA/BETA FOLD FAMILY PROTEIN"/>
    <property type="match status" value="1"/>
</dbReference>
<dbReference type="Pfam" id="PF12697">
    <property type="entry name" value="Abhydrolase_6"/>
    <property type="match status" value="1"/>
</dbReference>
<protein>
    <submittedName>
        <fullName evidence="2">Alpha/beta hydrolase fold protein</fullName>
    </submittedName>
</protein>
<dbReference type="STRING" id="596151.DesfrDRAFT_2837"/>
<dbReference type="GO" id="GO:0016787">
    <property type="term" value="F:hydrolase activity"/>
    <property type="evidence" value="ECO:0007669"/>
    <property type="project" value="UniProtKB-KW"/>
</dbReference>
<proteinExistence type="predicted"/>
<keyword evidence="2" id="KW-0378">Hydrolase</keyword>
<dbReference type="EMBL" id="AECZ01000020">
    <property type="protein sequence ID" value="EFL50404.1"/>
    <property type="molecule type" value="Genomic_DNA"/>
</dbReference>
<dbReference type="Proteomes" id="UP000006250">
    <property type="component" value="Unassembled WGS sequence"/>
</dbReference>
<evidence type="ECO:0000313" key="2">
    <source>
        <dbReference type="EMBL" id="EFL50404.1"/>
    </source>
</evidence>
<accession>E1JYY8</accession>
<dbReference type="eggNOG" id="COG0596">
    <property type="taxonomic scope" value="Bacteria"/>
</dbReference>
<dbReference type="AlphaFoldDB" id="E1JYY8"/>